<dbReference type="OrthoDB" id="1349113at2"/>
<comment type="caution">
    <text evidence="2">The sequence shown here is derived from an EMBL/GenBank/DDBJ whole genome shotgun (WGS) entry which is preliminary data.</text>
</comment>
<proteinExistence type="predicted"/>
<dbReference type="RefSeq" id="WP_129461466.1">
    <property type="nucleotide sequence ID" value="NZ_SBKN01000004.1"/>
</dbReference>
<organism evidence="2 3">
    <name type="scientific">Flavobacterium stagni</name>
    <dbReference type="NCBI Taxonomy" id="2506421"/>
    <lineage>
        <taxon>Bacteria</taxon>
        <taxon>Pseudomonadati</taxon>
        <taxon>Bacteroidota</taxon>
        <taxon>Flavobacteriia</taxon>
        <taxon>Flavobacteriales</taxon>
        <taxon>Flavobacteriaceae</taxon>
        <taxon>Flavobacterium</taxon>
    </lineage>
</organism>
<reference evidence="3" key="1">
    <citation type="submission" date="2019-01" db="EMBL/GenBank/DDBJ databases">
        <title>Cytophagaceae bacterium strain CAR-16.</title>
        <authorList>
            <person name="Chen W.-M."/>
        </authorList>
    </citation>
    <scope>NUCLEOTIDE SEQUENCE [LARGE SCALE GENOMIC DNA]</scope>
    <source>
        <strain evidence="3">WWJ-16</strain>
    </source>
</reference>
<protein>
    <recommendedName>
        <fullName evidence="4">DUF3828 domain-containing protein</fullName>
    </recommendedName>
</protein>
<evidence type="ECO:0000313" key="3">
    <source>
        <dbReference type="Proteomes" id="UP000289857"/>
    </source>
</evidence>
<feature type="chain" id="PRO_5020987175" description="DUF3828 domain-containing protein" evidence="1">
    <location>
        <begin position="19"/>
        <end position="188"/>
    </location>
</feature>
<dbReference type="Proteomes" id="UP000289857">
    <property type="component" value="Unassembled WGS sequence"/>
</dbReference>
<evidence type="ECO:0000313" key="2">
    <source>
        <dbReference type="EMBL" id="RXR22581.1"/>
    </source>
</evidence>
<feature type="signal peptide" evidence="1">
    <location>
        <begin position="1"/>
        <end position="18"/>
    </location>
</feature>
<accession>A0A4Q1K8Q5</accession>
<keyword evidence="1" id="KW-0732">Signal</keyword>
<keyword evidence="3" id="KW-1185">Reference proteome</keyword>
<evidence type="ECO:0000256" key="1">
    <source>
        <dbReference type="SAM" id="SignalP"/>
    </source>
</evidence>
<name>A0A4Q1K8Q5_9FLAO</name>
<dbReference type="EMBL" id="SBKN01000004">
    <property type="protein sequence ID" value="RXR22581.1"/>
    <property type="molecule type" value="Genomic_DNA"/>
</dbReference>
<dbReference type="AlphaFoldDB" id="A0A4Q1K8Q5"/>
<gene>
    <name evidence="2" type="ORF">EQG61_08340</name>
</gene>
<sequence>MKRFLLVFWLLLAGIAWSQNTVQDNAALLKIVLTKYYANEKPIVKDRLQLLFFYKEKANNTIEISEGCKNHPVLKNYVSEIKKQIQAPKPLDNWDKEFELLFTNQHQYLQKKVQAPVSLAEFQSKTATNGENNQRMMIVNQPIYLPNNYCLIKVGFYRSIEHNSGSFILFQKINGQWQWMEEFNRWET</sequence>
<evidence type="ECO:0008006" key="4">
    <source>
        <dbReference type="Google" id="ProtNLM"/>
    </source>
</evidence>